<evidence type="ECO:0000256" key="1">
    <source>
        <dbReference type="SAM" id="Phobius"/>
    </source>
</evidence>
<reference evidence="2 3" key="1">
    <citation type="submission" date="2017-05" db="EMBL/GenBank/DDBJ databases">
        <title>Complete genome sequence of Corynebacterium striatum KC-Na-1 isolated from Neophocaena asiaeorientalis in Korea.</title>
        <authorList>
            <person name="Kim J.H."/>
            <person name="Lee K."/>
        </authorList>
    </citation>
    <scope>NUCLEOTIDE SEQUENCE [LARGE SCALE GENOMIC DNA]</scope>
    <source>
        <strain evidence="2 3">KC-Na-01</strain>
    </source>
</reference>
<gene>
    <name evidence="2" type="ORF">CBE89_06265</name>
</gene>
<keyword evidence="1" id="KW-0472">Membrane</keyword>
<feature type="transmembrane region" description="Helical" evidence="1">
    <location>
        <begin position="12"/>
        <end position="34"/>
    </location>
</feature>
<keyword evidence="1" id="KW-1133">Transmembrane helix</keyword>
<dbReference type="Proteomes" id="UP000250197">
    <property type="component" value="Chromosome"/>
</dbReference>
<keyword evidence="1" id="KW-0812">Transmembrane</keyword>
<evidence type="ECO:0000313" key="3">
    <source>
        <dbReference type="Proteomes" id="UP000250197"/>
    </source>
</evidence>
<accession>A0A2Z2J3V3</accession>
<sequence>MASSWSHATWRTCFPTLVAVGLGCACAVLVTLSIPVGRLLDFSEAGYIWFHAAFVAGAAVFALVVMRSSRFTLRSFGLAPVTKKHLLAFGVPLLVGILLRGIAAAFSP</sequence>
<feature type="transmembrane region" description="Helical" evidence="1">
    <location>
        <begin position="86"/>
        <end position="106"/>
    </location>
</feature>
<dbReference type="KEGG" id="cstr:CBE89_06265"/>
<organism evidence="2 3">
    <name type="scientific">Corynebacterium striatum</name>
    <dbReference type="NCBI Taxonomy" id="43770"/>
    <lineage>
        <taxon>Bacteria</taxon>
        <taxon>Bacillati</taxon>
        <taxon>Actinomycetota</taxon>
        <taxon>Actinomycetes</taxon>
        <taxon>Mycobacteriales</taxon>
        <taxon>Corynebacteriaceae</taxon>
        <taxon>Corynebacterium</taxon>
    </lineage>
</organism>
<protein>
    <submittedName>
        <fullName evidence="2">Uncharacterized protein</fullName>
    </submittedName>
</protein>
<dbReference type="RefSeq" id="WP_086891255.1">
    <property type="nucleotide sequence ID" value="NZ_CP021252.1"/>
</dbReference>
<dbReference type="AlphaFoldDB" id="A0A2Z2J3V3"/>
<feature type="transmembrane region" description="Helical" evidence="1">
    <location>
        <begin position="46"/>
        <end position="65"/>
    </location>
</feature>
<proteinExistence type="predicted"/>
<name>A0A2Z2J3V3_CORST</name>
<evidence type="ECO:0000313" key="2">
    <source>
        <dbReference type="EMBL" id="ART21147.1"/>
    </source>
</evidence>
<dbReference type="EMBL" id="CP021252">
    <property type="protein sequence ID" value="ART21147.1"/>
    <property type="molecule type" value="Genomic_DNA"/>
</dbReference>